<evidence type="ECO:0000313" key="8">
    <source>
        <dbReference type="EMBL" id="PWC01111.1"/>
    </source>
</evidence>
<keyword evidence="6" id="KW-0046">Antibiotic resistance</keyword>
<comment type="subcellular location">
    <subcellularLocation>
        <location evidence="1">Cell membrane</location>
        <topology evidence="1">Peripheral membrane protein</topology>
    </subcellularLocation>
</comment>
<dbReference type="KEGG" id="cyz:C3B44_00195"/>
<organism evidence="8 9">
    <name type="scientific">Corynebacterium yudongzhengii</name>
    <dbReference type="NCBI Taxonomy" id="2080740"/>
    <lineage>
        <taxon>Bacteria</taxon>
        <taxon>Bacillati</taxon>
        <taxon>Actinomycetota</taxon>
        <taxon>Actinomycetes</taxon>
        <taxon>Mycobacteriales</taxon>
        <taxon>Corynebacteriaceae</taxon>
        <taxon>Corynebacterium</taxon>
    </lineage>
</organism>
<feature type="domain" description="ABC transporter" evidence="7">
    <location>
        <begin position="2"/>
        <end position="229"/>
    </location>
</feature>
<name>A0A2U1T538_9CORY</name>
<keyword evidence="4" id="KW-0547">Nucleotide-binding</keyword>
<dbReference type="EMBL" id="QEEZ01000018">
    <property type="protein sequence ID" value="PWC01111.1"/>
    <property type="molecule type" value="Genomic_DNA"/>
</dbReference>
<dbReference type="RefSeq" id="WP_108430589.1">
    <property type="nucleotide sequence ID" value="NZ_CP026947.1"/>
</dbReference>
<dbReference type="PROSITE" id="PS50893">
    <property type="entry name" value="ABC_TRANSPORTER_2"/>
    <property type="match status" value="1"/>
</dbReference>
<evidence type="ECO:0000256" key="5">
    <source>
        <dbReference type="ARBA" id="ARBA00022840"/>
    </source>
</evidence>
<evidence type="ECO:0000259" key="7">
    <source>
        <dbReference type="PROSITE" id="PS50893"/>
    </source>
</evidence>
<dbReference type="Pfam" id="PF00005">
    <property type="entry name" value="ABC_tran"/>
    <property type="match status" value="1"/>
</dbReference>
<dbReference type="PROSITE" id="PS00211">
    <property type="entry name" value="ABC_TRANSPORTER_1"/>
    <property type="match status" value="1"/>
</dbReference>
<dbReference type="OrthoDB" id="9804819at2"/>
<keyword evidence="9" id="KW-1185">Reference proteome</keyword>
<evidence type="ECO:0000313" key="9">
    <source>
        <dbReference type="Proteomes" id="UP000244989"/>
    </source>
</evidence>
<keyword evidence="3" id="KW-0813">Transport</keyword>
<dbReference type="InterPro" id="IPR017871">
    <property type="entry name" value="ABC_transporter-like_CS"/>
</dbReference>
<keyword evidence="5 8" id="KW-0067">ATP-binding</keyword>
<dbReference type="PANTHER" id="PTHR42711:SF5">
    <property type="entry name" value="ABC TRANSPORTER ATP-BINDING PROTEIN NATA"/>
    <property type="match status" value="1"/>
</dbReference>
<gene>
    <name evidence="8" type="ORF">DF222_09050</name>
</gene>
<protein>
    <submittedName>
        <fullName evidence="8">ABC transporter ATP-binding protein</fullName>
    </submittedName>
</protein>
<dbReference type="SUPFAM" id="SSF52540">
    <property type="entry name" value="P-loop containing nucleoside triphosphate hydrolases"/>
    <property type="match status" value="1"/>
</dbReference>
<evidence type="ECO:0000256" key="2">
    <source>
        <dbReference type="ARBA" id="ARBA00005417"/>
    </source>
</evidence>
<dbReference type="GO" id="GO:0005886">
    <property type="term" value="C:plasma membrane"/>
    <property type="evidence" value="ECO:0007669"/>
    <property type="project" value="UniProtKB-SubCell"/>
</dbReference>
<dbReference type="SMART" id="SM00382">
    <property type="entry name" value="AAA"/>
    <property type="match status" value="1"/>
</dbReference>
<dbReference type="InterPro" id="IPR003439">
    <property type="entry name" value="ABC_transporter-like_ATP-bd"/>
</dbReference>
<comment type="caution">
    <text evidence="8">The sequence shown here is derived from an EMBL/GenBank/DDBJ whole genome shotgun (WGS) entry which is preliminary data.</text>
</comment>
<evidence type="ECO:0000256" key="6">
    <source>
        <dbReference type="ARBA" id="ARBA00023251"/>
    </source>
</evidence>
<dbReference type="PANTHER" id="PTHR42711">
    <property type="entry name" value="ABC TRANSPORTER ATP-BINDING PROTEIN"/>
    <property type="match status" value="1"/>
</dbReference>
<sequence>MLQLNNVSKSYTSRRVLRGISLDVLPGELYGYVGGNGAGKTTSMRIMLGISEADSGTVRLNGSPIDDRVRSTIGYMPEERGLYPKMTLVDQLTYFGVVHGVTARSARAAADYWLHRLGLSGRFDSPLESLSLGNQQRVQLAAALVHEPAALILDEPFSGLDPGAVNTIANILREEADRGIPVVFSSHQLELVEKLCDRIGILRDGRIIAEGTYEQLGSAVGRQYVIETPVARATWLSQLERALDNDAEHLSVQAQDGNHTRVKISEHLDEQLIIDVIRRSGDLTAFYQWLPPLTEIYSAAMSGTADSPTTAAA</sequence>
<proteinExistence type="inferred from homology"/>
<reference evidence="9" key="1">
    <citation type="submission" date="2018-04" db="EMBL/GenBank/DDBJ databases">
        <authorList>
            <person name="Liu S."/>
            <person name="Wang Z."/>
            <person name="Li J."/>
        </authorList>
    </citation>
    <scope>NUCLEOTIDE SEQUENCE [LARGE SCALE GENOMIC DNA]</scope>
    <source>
        <strain evidence="9">2189</strain>
    </source>
</reference>
<dbReference type="InterPro" id="IPR027417">
    <property type="entry name" value="P-loop_NTPase"/>
</dbReference>
<evidence type="ECO:0000256" key="1">
    <source>
        <dbReference type="ARBA" id="ARBA00004202"/>
    </source>
</evidence>
<evidence type="ECO:0000256" key="4">
    <source>
        <dbReference type="ARBA" id="ARBA00022741"/>
    </source>
</evidence>
<dbReference type="GO" id="GO:0016887">
    <property type="term" value="F:ATP hydrolysis activity"/>
    <property type="evidence" value="ECO:0007669"/>
    <property type="project" value="InterPro"/>
</dbReference>
<dbReference type="InterPro" id="IPR003593">
    <property type="entry name" value="AAA+_ATPase"/>
</dbReference>
<dbReference type="Gene3D" id="3.40.50.300">
    <property type="entry name" value="P-loop containing nucleotide triphosphate hydrolases"/>
    <property type="match status" value="1"/>
</dbReference>
<dbReference type="Proteomes" id="UP000244989">
    <property type="component" value="Unassembled WGS sequence"/>
</dbReference>
<dbReference type="GO" id="GO:0046677">
    <property type="term" value="P:response to antibiotic"/>
    <property type="evidence" value="ECO:0007669"/>
    <property type="project" value="UniProtKB-KW"/>
</dbReference>
<dbReference type="GO" id="GO:0005524">
    <property type="term" value="F:ATP binding"/>
    <property type="evidence" value="ECO:0007669"/>
    <property type="project" value="UniProtKB-KW"/>
</dbReference>
<accession>A0A2U1T538</accession>
<evidence type="ECO:0000256" key="3">
    <source>
        <dbReference type="ARBA" id="ARBA00022448"/>
    </source>
</evidence>
<dbReference type="AlphaFoldDB" id="A0A2U1T538"/>
<dbReference type="InterPro" id="IPR050763">
    <property type="entry name" value="ABC_transporter_ATP-binding"/>
</dbReference>
<comment type="similarity">
    <text evidence="2">Belongs to the ABC transporter superfamily.</text>
</comment>